<name>A0A914P4Z8_9BILA</name>
<keyword evidence="1" id="KW-1185">Reference proteome</keyword>
<sequence length="214" mass="24169">MSKKIQLDAFIYDAVVLDYQAGKDADCELMTIGKWSSMTGYGIGFPKNSPHVQKVNQLMLQYHQKGDLERLQNFWLTGACIHSSNSQTTSEPLGIENFMSAFFLLGVGIHQFQSVNIFIKLVSILALSCEYIYCKHLRKLLQKIDKDGWCGVISMAMGKSLSFTEAVGRVKEWQFRSASFGSPSSTRRKFGSITSKSTITDFRTFLNEEKSKKM</sequence>
<proteinExistence type="predicted"/>
<accession>A0A914P4Z8</accession>
<dbReference type="AlphaFoldDB" id="A0A914P4Z8"/>
<organism evidence="1 2">
    <name type="scientific">Panagrolaimus davidi</name>
    <dbReference type="NCBI Taxonomy" id="227884"/>
    <lineage>
        <taxon>Eukaryota</taxon>
        <taxon>Metazoa</taxon>
        <taxon>Ecdysozoa</taxon>
        <taxon>Nematoda</taxon>
        <taxon>Chromadorea</taxon>
        <taxon>Rhabditida</taxon>
        <taxon>Tylenchina</taxon>
        <taxon>Panagrolaimomorpha</taxon>
        <taxon>Panagrolaimoidea</taxon>
        <taxon>Panagrolaimidae</taxon>
        <taxon>Panagrolaimus</taxon>
    </lineage>
</organism>
<protein>
    <submittedName>
        <fullName evidence="2">Uncharacterized protein</fullName>
    </submittedName>
</protein>
<evidence type="ECO:0000313" key="1">
    <source>
        <dbReference type="Proteomes" id="UP000887578"/>
    </source>
</evidence>
<dbReference type="PANTHER" id="PTHR18966">
    <property type="entry name" value="IONOTROPIC GLUTAMATE RECEPTOR"/>
    <property type="match status" value="1"/>
</dbReference>
<dbReference type="Gene3D" id="3.40.190.10">
    <property type="entry name" value="Periplasmic binding protein-like II"/>
    <property type="match status" value="2"/>
</dbReference>
<reference evidence="2" key="1">
    <citation type="submission" date="2022-11" db="UniProtKB">
        <authorList>
            <consortium name="WormBaseParasite"/>
        </authorList>
    </citation>
    <scope>IDENTIFICATION</scope>
</reference>
<dbReference type="InterPro" id="IPR015683">
    <property type="entry name" value="Ionotropic_Glu_rcpt"/>
</dbReference>
<evidence type="ECO:0000313" key="2">
    <source>
        <dbReference type="WBParaSite" id="PDA_v2.g12408.t1"/>
    </source>
</evidence>
<dbReference type="SUPFAM" id="SSF53850">
    <property type="entry name" value="Periplasmic binding protein-like II"/>
    <property type="match status" value="1"/>
</dbReference>
<dbReference type="WBParaSite" id="PDA_v2.g12408.t1">
    <property type="protein sequence ID" value="PDA_v2.g12408.t1"/>
    <property type="gene ID" value="PDA_v2.g12408"/>
</dbReference>
<dbReference type="Proteomes" id="UP000887578">
    <property type="component" value="Unplaced"/>
</dbReference>